<evidence type="ECO:0000256" key="2">
    <source>
        <dbReference type="ARBA" id="ARBA00022505"/>
    </source>
</evidence>
<evidence type="ECO:0000259" key="7">
    <source>
        <dbReference type="PROSITE" id="PS51866"/>
    </source>
</evidence>
<keyword evidence="4 8" id="KW-0067">ATP-binding</keyword>
<accession>A0ABQ2NC31</accession>
<dbReference type="InterPro" id="IPR003439">
    <property type="entry name" value="ABC_transporter-like_ATP-bd"/>
</dbReference>
<dbReference type="PROSITE" id="PS51866">
    <property type="entry name" value="MOP"/>
    <property type="match status" value="1"/>
</dbReference>
<evidence type="ECO:0000313" key="8">
    <source>
        <dbReference type="EMBL" id="GGO90783.1"/>
    </source>
</evidence>
<evidence type="ECO:0000256" key="5">
    <source>
        <dbReference type="PROSITE-ProRule" id="PRU01213"/>
    </source>
</evidence>
<dbReference type="Pfam" id="PF03459">
    <property type="entry name" value="TOBE"/>
    <property type="match status" value="1"/>
</dbReference>
<proteinExistence type="predicted"/>
<dbReference type="InterPro" id="IPR017871">
    <property type="entry name" value="ABC_transporter-like_CS"/>
</dbReference>
<dbReference type="EMBL" id="BMNI01000005">
    <property type="protein sequence ID" value="GGO90783.1"/>
    <property type="molecule type" value="Genomic_DNA"/>
</dbReference>
<gene>
    <name evidence="8" type="ORF">GCM10011584_23370</name>
</gene>
<dbReference type="Proteomes" id="UP000655410">
    <property type="component" value="Unassembled WGS sequence"/>
</dbReference>
<dbReference type="Gene3D" id="2.40.50.100">
    <property type="match status" value="1"/>
</dbReference>
<evidence type="ECO:0000259" key="6">
    <source>
        <dbReference type="PROSITE" id="PS50893"/>
    </source>
</evidence>
<dbReference type="RefSeq" id="WP_188784191.1">
    <property type="nucleotide sequence ID" value="NZ_BMNI01000005.1"/>
</dbReference>
<keyword evidence="2 5" id="KW-0500">Molybdenum</keyword>
<dbReference type="InterPro" id="IPR050093">
    <property type="entry name" value="ABC_SmlMolc_Importer"/>
</dbReference>
<feature type="domain" description="Mop" evidence="7">
    <location>
        <begin position="289"/>
        <end position="350"/>
    </location>
</feature>
<dbReference type="SMART" id="SM00382">
    <property type="entry name" value="AAA"/>
    <property type="match status" value="1"/>
</dbReference>
<dbReference type="SUPFAM" id="SSF52540">
    <property type="entry name" value="P-loop containing nucleoside triphosphate hydrolases"/>
    <property type="match status" value="1"/>
</dbReference>
<dbReference type="PROSITE" id="PS00211">
    <property type="entry name" value="ABC_TRANSPORTER_1"/>
    <property type="match status" value="1"/>
</dbReference>
<dbReference type="InterPro" id="IPR004606">
    <property type="entry name" value="Mop_domain"/>
</dbReference>
<protein>
    <submittedName>
        <fullName evidence="8">Molybdenum ABC transporter ATP-binding protein</fullName>
    </submittedName>
</protein>
<evidence type="ECO:0000256" key="1">
    <source>
        <dbReference type="ARBA" id="ARBA00022448"/>
    </source>
</evidence>
<keyword evidence="9" id="KW-1185">Reference proteome</keyword>
<sequence length="351" mass="36555">MTARPVRSEAVLVEANVAARDVALALRIEPGETVALLGPNGSGKSTLLGVIAGTLRDDSSRVAVGERALTGATTWVAPHERGIGLLAQDPLLFPHLSVLANVGFGPRSEGARRAAAAEAARTWLARVGCTDLAARKPAQLSGGQAQRVALARALAAEPAVLLLDEPLAALDVDTRPAMRQLLREVLRDRTAVIAIHDVLDALLLADRVVVLESGRVVEDGPTAEVLTRPRSAFAARVAGLNLLAGRWASGVLVGERSVAGRSHDGLVEGGEAVAAFRPSAVSVYRRAPDGSPRNAWPVTVDALEPQGDQVRVRAGDLSALVTPQAVAELDLAPGAPAVFVVKAAEVELYPR</sequence>
<dbReference type="SUPFAM" id="SSF50331">
    <property type="entry name" value="MOP-like"/>
    <property type="match status" value="1"/>
</dbReference>
<dbReference type="Pfam" id="PF00005">
    <property type="entry name" value="ABC_tran"/>
    <property type="match status" value="1"/>
</dbReference>
<dbReference type="PANTHER" id="PTHR42781:SF4">
    <property type="entry name" value="SPERMIDINE_PUTRESCINE IMPORT ATP-BINDING PROTEIN POTA"/>
    <property type="match status" value="1"/>
</dbReference>
<dbReference type="InterPro" id="IPR003593">
    <property type="entry name" value="AAA+_ATPase"/>
</dbReference>
<dbReference type="InterPro" id="IPR008995">
    <property type="entry name" value="Mo/tungstate-bd_C_term_dom"/>
</dbReference>
<keyword evidence="1" id="KW-0813">Transport</keyword>
<dbReference type="Gene3D" id="3.40.50.300">
    <property type="entry name" value="P-loop containing nucleotide triphosphate hydrolases"/>
    <property type="match status" value="1"/>
</dbReference>
<dbReference type="InterPro" id="IPR005116">
    <property type="entry name" value="Transp-assoc_OB_typ1"/>
</dbReference>
<feature type="domain" description="ABC transporter" evidence="6">
    <location>
        <begin position="6"/>
        <end position="238"/>
    </location>
</feature>
<dbReference type="InterPro" id="IPR027417">
    <property type="entry name" value="P-loop_NTPase"/>
</dbReference>
<keyword evidence="3" id="KW-0547">Nucleotide-binding</keyword>
<evidence type="ECO:0000313" key="9">
    <source>
        <dbReference type="Proteomes" id="UP000655410"/>
    </source>
</evidence>
<evidence type="ECO:0000256" key="4">
    <source>
        <dbReference type="ARBA" id="ARBA00022840"/>
    </source>
</evidence>
<dbReference type="PANTHER" id="PTHR42781">
    <property type="entry name" value="SPERMIDINE/PUTRESCINE IMPORT ATP-BINDING PROTEIN POTA"/>
    <property type="match status" value="1"/>
</dbReference>
<organism evidence="8 9">
    <name type="scientific">Nocardioides phosphati</name>
    <dbReference type="NCBI Taxonomy" id="1867775"/>
    <lineage>
        <taxon>Bacteria</taxon>
        <taxon>Bacillati</taxon>
        <taxon>Actinomycetota</taxon>
        <taxon>Actinomycetes</taxon>
        <taxon>Propionibacteriales</taxon>
        <taxon>Nocardioidaceae</taxon>
        <taxon>Nocardioides</taxon>
    </lineage>
</organism>
<dbReference type="GO" id="GO:0005524">
    <property type="term" value="F:ATP binding"/>
    <property type="evidence" value="ECO:0007669"/>
    <property type="project" value="UniProtKB-KW"/>
</dbReference>
<dbReference type="PROSITE" id="PS50893">
    <property type="entry name" value="ABC_TRANSPORTER_2"/>
    <property type="match status" value="1"/>
</dbReference>
<evidence type="ECO:0000256" key="3">
    <source>
        <dbReference type="ARBA" id="ARBA00022741"/>
    </source>
</evidence>
<comment type="caution">
    <text evidence="8">The sequence shown here is derived from an EMBL/GenBank/DDBJ whole genome shotgun (WGS) entry which is preliminary data.</text>
</comment>
<reference evidence="9" key="1">
    <citation type="journal article" date="2019" name="Int. J. Syst. Evol. Microbiol.">
        <title>The Global Catalogue of Microorganisms (GCM) 10K type strain sequencing project: providing services to taxonomists for standard genome sequencing and annotation.</title>
        <authorList>
            <consortium name="The Broad Institute Genomics Platform"/>
            <consortium name="The Broad Institute Genome Sequencing Center for Infectious Disease"/>
            <person name="Wu L."/>
            <person name="Ma J."/>
        </authorList>
    </citation>
    <scope>NUCLEOTIDE SEQUENCE [LARGE SCALE GENOMIC DNA]</scope>
    <source>
        <strain evidence="9">CGMCC 4.7371</strain>
    </source>
</reference>
<name>A0ABQ2NC31_9ACTN</name>